<evidence type="ECO:0000313" key="4">
    <source>
        <dbReference type="EMBL" id="OWF45442.1"/>
    </source>
</evidence>
<comment type="catalytic activity">
    <reaction evidence="1">
        <text>trans-3-hydroxy-L-proline = 1-pyrroline-2-carboxylate + H2O</text>
        <dbReference type="Rhea" id="RHEA:10320"/>
        <dbReference type="ChEBI" id="CHEBI:15377"/>
        <dbReference type="ChEBI" id="CHEBI:39785"/>
        <dbReference type="ChEBI" id="CHEBI:57938"/>
        <dbReference type="EC" id="4.2.1.77"/>
    </reaction>
</comment>
<dbReference type="OrthoDB" id="6409228at2759"/>
<evidence type="ECO:0000256" key="2">
    <source>
        <dbReference type="ARBA" id="ARBA00007529"/>
    </source>
</evidence>
<dbReference type="PANTHER" id="PTHR33442:SF1">
    <property type="entry name" value="TRANS-3-HYDROXY-L-PROLINE DEHYDRATASE"/>
    <property type="match status" value="1"/>
</dbReference>
<dbReference type="Gene3D" id="3.10.310.10">
    <property type="entry name" value="Diaminopimelate Epimerase, Chain A, domain 1"/>
    <property type="match status" value="1"/>
</dbReference>
<dbReference type="EMBL" id="NEDP02004499">
    <property type="protein sequence ID" value="OWF45442.1"/>
    <property type="molecule type" value="Genomic_DNA"/>
</dbReference>
<dbReference type="Proteomes" id="UP000242188">
    <property type="component" value="Unassembled WGS sequence"/>
</dbReference>
<evidence type="ECO:0000313" key="5">
    <source>
        <dbReference type="Proteomes" id="UP000242188"/>
    </source>
</evidence>
<dbReference type="STRING" id="6573.A0A210Q9M4"/>
<protein>
    <recommendedName>
        <fullName evidence="3">trans-L-3-hydroxyproline dehydratase</fullName>
        <ecNumber evidence="3">4.2.1.77</ecNumber>
    </recommendedName>
</protein>
<organism evidence="4 5">
    <name type="scientific">Mizuhopecten yessoensis</name>
    <name type="common">Japanese scallop</name>
    <name type="synonym">Patinopecten yessoensis</name>
    <dbReference type="NCBI Taxonomy" id="6573"/>
    <lineage>
        <taxon>Eukaryota</taxon>
        <taxon>Metazoa</taxon>
        <taxon>Spiralia</taxon>
        <taxon>Lophotrochozoa</taxon>
        <taxon>Mollusca</taxon>
        <taxon>Bivalvia</taxon>
        <taxon>Autobranchia</taxon>
        <taxon>Pteriomorphia</taxon>
        <taxon>Pectinida</taxon>
        <taxon>Pectinoidea</taxon>
        <taxon>Pectinidae</taxon>
        <taxon>Mizuhopecten</taxon>
    </lineage>
</organism>
<comment type="similarity">
    <text evidence="2">Belongs to the proline racemase family.</text>
</comment>
<gene>
    <name evidence="4" type="ORF">KP79_PYT10366</name>
</gene>
<proteinExistence type="inferred from homology"/>
<dbReference type="EC" id="4.2.1.77" evidence="3"/>
<comment type="caution">
    <text evidence="4">The sequence shown here is derived from an EMBL/GenBank/DDBJ whole genome shotgun (WGS) entry which is preliminary data.</text>
</comment>
<dbReference type="Pfam" id="PF05544">
    <property type="entry name" value="Pro_racemase"/>
    <property type="match status" value="1"/>
</dbReference>
<dbReference type="PANTHER" id="PTHR33442">
    <property type="entry name" value="TRANS-3-HYDROXY-L-PROLINE DEHYDRATASE"/>
    <property type="match status" value="1"/>
</dbReference>
<evidence type="ECO:0000256" key="1">
    <source>
        <dbReference type="ARBA" id="ARBA00001148"/>
    </source>
</evidence>
<evidence type="ECO:0000256" key="3">
    <source>
        <dbReference type="ARBA" id="ARBA00013105"/>
    </source>
</evidence>
<dbReference type="GO" id="GO:0050346">
    <property type="term" value="F:trans-L-3-hydroxyproline dehydratase activity"/>
    <property type="evidence" value="ECO:0007669"/>
    <property type="project" value="UniProtKB-EC"/>
</dbReference>
<name>A0A210Q9M4_MIZYE</name>
<dbReference type="SUPFAM" id="SSF54506">
    <property type="entry name" value="Diaminopimelate epimerase-like"/>
    <property type="match status" value="1"/>
</dbReference>
<dbReference type="AlphaFoldDB" id="A0A210Q9M4"/>
<reference evidence="4 5" key="1">
    <citation type="journal article" date="2017" name="Nat. Ecol. Evol.">
        <title>Scallop genome provides insights into evolution of bilaterian karyotype and development.</title>
        <authorList>
            <person name="Wang S."/>
            <person name="Zhang J."/>
            <person name="Jiao W."/>
            <person name="Li J."/>
            <person name="Xun X."/>
            <person name="Sun Y."/>
            <person name="Guo X."/>
            <person name="Huan P."/>
            <person name="Dong B."/>
            <person name="Zhang L."/>
            <person name="Hu X."/>
            <person name="Sun X."/>
            <person name="Wang J."/>
            <person name="Zhao C."/>
            <person name="Wang Y."/>
            <person name="Wang D."/>
            <person name="Huang X."/>
            <person name="Wang R."/>
            <person name="Lv J."/>
            <person name="Li Y."/>
            <person name="Zhang Z."/>
            <person name="Liu B."/>
            <person name="Lu W."/>
            <person name="Hui Y."/>
            <person name="Liang J."/>
            <person name="Zhou Z."/>
            <person name="Hou R."/>
            <person name="Li X."/>
            <person name="Liu Y."/>
            <person name="Li H."/>
            <person name="Ning X."/>
            <person name="Lin Y."/>
            <person name="Zhao L."/>
            <person name="Xing Q."/>
            <person name="Dou J."/>
            <person name="Li Y."/>
            <person name="Mao J."/>
            <person name="Guo H."/>
            <person name="Dou H."/>
            <person name="Li T."/>
            <person name="Mu C."/>
            <person name="Jiang W."/>
            <person name="Fu Q."/>
            <person name="Fu X."/>
            <person name="Miao Y."/>
            <person name="Liu J."/>
            <person name="Yu Q."/>
            <person name="Li R."/>
            <person name="Liao H."/>
            <person name="Li X."/>
            <person name="Kong Y."/>
            <person name="Jiang Z."/>
            <person name="Chourrout D."/>
            <person name="Li R."/>
            <person name="Bao Z."/>
        </authorList>
    </citation>
    <scope>NUCLEOTIDE SEQUENCE [LARGE SCALE GENOMIC DNA]</scope>
    <source>
        <strain evidence="4 5">PY_sf001</strain>
    </source>
</reference>
<keyword evidence="5" id="KW-1185">Reference proteome</keyword>
<accession>A0A210Q9M4</accession>
<sequence>MRNCILSHVGMLCKSSLFCFQPGSFSYSLHFVLPTQHVHFAPLHSDVRVVVPGYGHVTVDIAYGGSFFAFVPDSQYNFRLGEVAPDVIRSAAAATTDALEKQLTLSHPDSDDLAFLFATVIKDGQDERTDIPSSHTCVFAEKQLDRSPCGSGTTARVALLYHKGHVKLNQTRTFRSYVKSEFQAKAVQEVTYGGW</sequence>
<dbReference type="InterPro" id="IPR008794">
    <property type="entry name" value="Pro_racemase_fam"/>
</dbReference>